<dbReference type="Proteomes" id="UP001176941">
    <property type="component" value="Chromosome 19"/>
</dbReference>
<evidence type="ECO:0000313" key="2">
    <source>
        <dbReference type="EMBL" id="CAI9159351.1"/>
    </source>
</evidence>
<dbReference type="EMBL" id="OX459955">
    <property type="protein sequence ID" value="CAI9159351.1"/>
    <property type="molecule type" value="Genomic_DNA"/>
</dbReference>
<gene>
    <name evidence="2" type="ORF">MRATA1EN1_LOCUS8313</name>
</gene>
<name>A0ABN8YFM0_RANTA</name>
<feature type="region of interest" description="Disordered" evidence="1">
    <location>
        <begin position="1"/>
        <end position="20"/>
    </location>
</feature>
<feature type="compositionally biased region" description="Basic and acidic residues" evidence="1">
    <location>
        <begin position="1"/>
        <end position="18"/>
    </location>
</feature>
<reference evidence="2" key="1">
    <citation type="submission" date="2023-04" db="EMBL/GenBank/DDBJ databases">
        <authorList>
            <consortium name="ELIXIR-Norway"/>
        </authorList>
    </citation>
    <scope>NUCLEOTIDE SEQUENCE [LARGE SCALE GENOMIC DNA]</scope>
</reference>
<protein>
    <submittedName>
        <fullName evidence="2">Uncharacterized protein</fullName>
    </submittedName>
</protein>
<sequence>MAVVVREDGRKRAQERRRNAAAAPRLCKSDFERGTIFCMETLEQQSCARNVKPQINRNLGHQMGYSRAFGVESALSGVILATTAFL</sequence>
<organism evidence="2 3">
    <name type="scientific">Rangifer tarandus platyrhynchus</name>
    <name type="common">Svalbard reindeer</name>
    <dbReference type="NCBI Taxonomy" id="3082113"/>
    <lineage>
        <taxon>Eukaryota</taxon>
        <taxon>Metazoa</taxon>
        <taxon>Chordata</taxon>
        <taxon>Craniata</taxon>
        <taxon>Vertebrata</taxon>
        <taxon>Euteleostomi</taxon>
        <taxon>Mammalia</taxon>
        <taxon>Eutheria</taxon>
        <taxon>Laurasiatheria</taxon>
        <taxon>Artiodactyla</taxon>
        <taxon>Ruminantia</taxon>
        <taxon>Pecora</taxon>
        <taxon>Cervidae</taxon>
        <taxon>Odocoileinae</taxon>
        <taxon>Rangifer</taxon>
    </lineage>
</organism>
<proteinExistence type="predicted"/>
<evidence type="ECO:0000256" key="1">
    <source>
        <dbReference type="SAM" id="MobiDB-lite"/>
    </source>
</evidence>
<accession>A0ABN8YFM0</accession>
<keyword evidence="3" id="KW-1185">Reference proteome</keyword>
<evidence type="ECO:0000313" key="3">
    <source>
        <dbReference type="Proteomes" id="UP001176941"/>
    </source>
</evidence>